<evidence type="ECO:0000256" key="13">
    <source>
        <dbReference type="PIRSR" id="PIRSR601382-3"/>
    </source>
</evidence>
<dbReference type="GO" id="GO:0005975">
    <property type="term" value="P:carbohydrate metabolic process"/>
    <property type="evidence" value="ECO:0007669"/>
    <property type="project" value="InterPro"/>
</dbReference>
<keyword evidence="12" id="KW-0479">Metal-binding</keyword>
<dbReference type="InterPro" id="IPR012341">
    <property type="entry name" value="6hp_glycosidase-like_sf"/>
</dbReference>
<evidence type="ECO:0000256" key="6">
    <source>
        <dbReference type="ARBA" id="ARBA00023157"/>
    </source>
</evidence>
<dbReference type="SUPFAM" id="SSF48225">
    <property type="entry name" value="Seven-hairpin glycosidases"/>
    <property type="match status" value="1"/>
</dbReference>
<protein>
    <recommendedName>
        <fullName evidence="14">alpha-1,2-Mannosidase</fullName>
        <ecNumber evidence="14">3.2.1.-</ecNumber>
    </recommendedName>
</protein>
<evidence type="ECO:0000256" key="10">
    <source>
        <dbReference type="ARBA" id="ARBA00048605"/>
    </source>
</evidence>
<gene>
    <name evidence="16" type="ORF">DACRYDRAFT_102222</name>
</gene>
<dbReference type="GO" id="GO:0004571">
    <property type="term" value="F:mannosyl-oligosaccharide 1,2-alpha-mannosidase activity"/>
    <property type="evidence" value="ECO:0007669"/>
    <property type="project" value="UniProtKB-EC"/>
</dbReference>
<reference evidence="16 17" key="1">
    <citation type="journal article" date="2012" name="Science">
        <title>The Paleozoic origin of enzymatic lignin decomposition reconstructed from 31 fungal genomes.</title>
        <authorList>
            <person name="Floudas D."/>
            <person name="Binder M."/>
            <person name="Riley R."/>
            <person name="Barry K."/>
            <person name="Blanchette R.A."/>
            <person name="Henrissat B."/>
            <person name="Martinez A.T."/>
            <person name="Otillar R."/>
            <person name="Spatafora J.W."/>
            <person name="Yadav J.S."/>
            <person name="Aerts A."/>
            <person name="Benoit I."/>
            <person name="Boyd A."/>
            <person name="Carlson A."/>
            <person name="Copeland A."/>
            <person name="Coutinho P.M."/>
            <person name="de Vries R.P."/>
            <person name="Ferreira P."/>
            <person name="Findley K."/>
            <person name="Foster B."/>
            <person name="Gaskell J."/>
            <person name="Glotzer D."/>
            <person name="Gorecki P."/>
            <person name="Heitman J."/>
            <person name="Hesse C."/>
            <person name="Hori C."/>
            <person name="Igarashi K."/>
            <person name="Jurgens J.A."/>
            <person name="Kallen N."/>
            <person name="Kersten P."/>
            <person name="Kohler A."/>
            <person name="Kuees U."/>
            <person name="Kumar T.K.A."/>
            <person name="Kuo A."/>
            <person name="LaButti K."/>
            <person name="Larrondo L.F."/>
            <person name="Lindquist E."/>
            <person name="Ling A."/>
            <person name="Lombard V."/>
            <person name="Lucas S."/>
            <person name="Lundell T."/>
            <person name="Martin R."/>
            <person name="McLaughlin D.J."/>
            <person name="Morgenstern I."/>
            <person name="Morin E."/>
            <person name="Murat C."/>
            <person name="Nagy L.G."/>
            <person name="Nolan M."/>
            <person name="Ohm R.A."/>
            <person name="Patyshakuliyeva A."/>
            <person name="Rokas A."/>
            <person name="Ruiz-Duenas F.J."/>
            <person name="Sabat G."/>
            <person name="Salamov A."/>
            <person name="Samejima M."/>
            <person name="Schmutz J."/>
            <person name="Slot J.C."/>
            <person name="St John F."/>
            <person name="Stenlid J."/>
            <person name="Sun H."/>
            <person name="Sun S."/>
            <person name="Syed K."/>
            <person name="Tsang A."/>
            <person name="Wiebenga A."/>
            <person name="Young D."/>
            <person name="Pisabarro A."/>
            <person name="Eastwood D.C."/>
            <person name="Martin F."/>
            <person name="Cullen D."/>
            <person name="Grigoriev I.V."/>
            <person name="Hibbett D.S."/>
        </authorList>
    </citation>
    <scope>NUCLEOTIDE SEQUENCE [LARGE SCALE GENOMIC DNA]</scope>
    <source>
        <strain evidence="16 17">DJM-731 SS1</strain>
    </source>
</reference>
<dbReference type="GO" id="GO:0016020">
    <property type="term" value="C:membrane"/>
    <property type="evidence" value="ECO:0007669"/>
    <property type="project" value="InterPro"/>
</dbReference>
<feature type="active site" evidence="11">
    <location>
        <position position="405"/>
    </location>
</feature>
<sequence length="559" mass="62734">MHPLALLPFLLLLIPTNARRVQHPNLPHTALMRTRAAEVRQTFEQAFEDYRLYAWGHDELAPLTMRGYDTRNGWGATIVDSMSTMLVMGLDELFLSTLPHLEATNFTSPPKPGTVSVFETIIRYVGGLVSAYELSGKKHQVLIDQAATLAHKLAHAWTEGREENAPRNMPYTWMNFVTNQPETGVVGLATAGTNILEFAKLSKYSGNATFFDLAKRSMDAVLRTTQFRPGLFGEAYSPLLEIVVNDKVSFGPNSDSFYEYLIKYAHMTGNADPVYMDTWLTGVNSAMENMLFKSTVGDWLWLSDWSNRTGYSYQFSHLACYLPGNWLLGARLAHNSTIYRTALSLAESCAHTYSSTPLGIGPESWHYVPVGVEYAAQPYQGSRAAEIYGERGYWTSDASYILRPEVVESMFYAWRITGNPIWQERVWAAFEAVRKHCKAPAGFASLITVETDSPVRKDESESFFYAELMKYFYLTFSDPSVIHLDKYTITTEAHPLLLETEQFDFGPEPAWVVTEVEGDQRVEEGRVDGCGGSGGTGMSQLMMLLDFYVPALERCSATS</sequence>
<dbReference type="PRINTS" id="PR00747">
    <property type="entry name" value="GLYHDRLASE47"/>
</dbReference>
<comment type="cofactor">
    <cofactor evidence="1 12">
        <name>Ca(2+)</name>
        <dbReference type="ChEBI" id="CHEBI:29108"/>
    </cofactor>
</comment>
<dbReference type="HOGENOM" id="CLU_003818_0_2_1"/>
<feature type="active site" evidence="11">
    <location>
        <position position="255"/>
    </location>
</feature>
<evidence type="ECO:0000313" key="17">
    <source>
        <dbReference type="Proteomes" id="UP000030653"/>
    </source>
</evidence>
<dbReference type="RefSeq" id="XP_040624867.1">
    <property type="nucleotide sequence ID" value="XM_040767621.1"/>
</dbReference>
<dbReference type="PANTHER" id="PTHR11742:SF101">
    <property type="entry name" value="MANNOSYL-OLIGOSACCHARIDE ALPHA-1,2-MANNOSIDASE 1B"/>
    <property type="match status" value="1"/>
</dbReference>
<dbReference type="GO" id="GO:0005509">
    <property type="term" value="F:calcium ion binding"/>
    <property type="evidence" value="ECO:0007669"/>
    <property type="project" value="InterPro"/>
</dbReference>
<comment type="pathway">
    <text evidence="2">Protein modification; protein glycosylation.</text>
</comment>
<evidence type="ECO:0000256" key="5">
    <source>
        <dbReference type="ARBA" id="ARBA00022801"/>
    </source>
</evidence>
<organism evidence="16 17">
    <name type="scientific">Dacryopinax primogenitus (strain DJM 731)</name>
    <name type="common">Brown rot fungus</name>
    <dbReference type="NCBI Taxonomy" id="1858805"/>
    <lineage>
        <taxon>Eukaryota</taxon>
        <taxon>Fungi</taxon>
        <taxon>Dikarya</taxon>
        <taxon>Basidiomycota</taxon>
        <taxon>Agaricomycotina</taxon>
        <taxon>Dacrymycetes</taxon>
        <taxon>Dacrymycetales</taxon>
        <taxon>Dacrymycetaceae</taxon>
        <taxon>Dacryopinax</taxon>
    </lineage>
</organism>
<feature type="chain" id="PRO_5004067119" description="alpha-1,2-Mannosidase" evidence="15">
    <location>
        <begin position="19"/>
        <end position="559"/>
    </location>
</feature>
<proteinExistence type="inferred from homology"/>
<dbReference type="EC" id="3.2.1.-" evidence="14"/>
<dbReference type="GO" id="GO:0005783">
    <property type="term" value="C:endoplasmic reticulum"/>
    <property type="evidence" value="ECO:0007669"/>
    <property type="project" value="TreeGrafter"/>
</dbReference>
<dbReference type="InterPro" id="IPR001382">
    <property type="entry name" value="Glyco_hydro_47"/>
</dbReference>
<dbReference type="GO" id="GO:0036503">
    <property type="term" value="P:ERAD pathway"/>
    <property type="evidence" value="ECO:0007669"/>
    <property type="project" value="UniProtKB-ARBA"/>
</dbReference>
<evidence type="ECO:0000256" key="15">
    <source>
        <dbReference type="SAM" id="SignalP"/>
    </source>
</evidence>
<feature type="disulfide bond" evidence="13">
    <location>
        <begin position="320"/>
        <end position="349"/>
    </location>
</feature>
<feature type="binding site" evidence="12">
    <location>
        <position position="491"/>
    </location>
    <ligand>
        <name>Ca(2+)</name>
        <dbReference type="ChEBI" id="CHEBI:29108"/>
    </ligand>
</feature>
<keyword evidence="4 15" id="KW-0732">Signal</keyword>
<accession>M5FS55</accession>
<dbReference type="GeneID" id="63682683"/>
<dbReference type="STRING" id="1858805.M5FS55"/>
<keyword evidence="6 13" id="KW-1015">Disulfide bond</keyword>
<dbReference type="InterPro" id="IPR050749">
    <property type="entry name" value="Glycosyl_Hydrolase_47"/>
</dbReference>
<evidence type="ECO:0000256" key="3">
    <source>
        <dbReference type="ARBA" id="ARBA00007658"/>
    </source>
</evidence>
<feature type="active site" description="Proton donor" evidence="11">
    <location>
        <position position="363"/>
    </location>
</feature>
<comment type="catalytic activity">
    <reaction evidence="10">
        <text>N(4)-(alpha-D-Man-(1-&gt;2)-alpha-D-Man-(1-&gt;2)-alpha-D-Man-(1-&gt;3)-[alpha-D-Man-(1-&gt;2)-alpha-D-Man-(1-&gt;3)-[alpha-D-Man-(1-&gt;2)-alpha-D-Man-(1-&gt;6)]-alpha-D-Man-(1-&gt;6)]-beta-D-Man-(1-&gt;4)-beta-D-GlcNAc-(1-&gt;4)-beta-D-GlcNAc)-L-asparaginyl-[protein] (N-glucan mannose isomer 9A1,2,3B1,2,3) + 4 H2O = N(4)-(alpha-D-Man-(1-&gt;3)-[alpha-D-Man-(1-&gt;3)-[alpha-D-Man-(1-&gt;6)]-alpha-D-Man-(1-&gt;6)]-beta-D-Man-(1-&gt;4)-beta-D-GlcNAc-(1-&gt;4)-beta-D-GlcNAc)-L-asparaginyl-[protein] (N-glucan mannose isomer 5A1,2) + 4 beta-D-mannose</text>
        <dbReference type="Rhea" id="RHEA:56008"/>
        <dbReference type="Rhea" id="RHEA-COMP:14356"/>
        <dbReference type="Rhea" id="RHEA-COMP:14367"/>
        <dbReference type="ChEBI" id="CHEBI:15377"/>
        <dbReference type="ChEBI" id="CHEBI:28563"/>
        <dbReference type="ChEBI" id="CHEBI:59087"/>
        <dbReference type="ChEBI" id="CHEBI:139493"/>
        <dbReference type="EC" id="3.2.1.113"/>
    </reaction>
</comment>
<dbReference type="OrthoDB" id="8118055at2759"/>
<comment type="catalytic activity">
    <reaction evidence="9">
        <text>N(4)-(alpha-D-Man-(1-&gt;2)-alpha-D-Man-(1-&gt;2)-alpha-D-Man-(1-&gt;3)-[alpha-D-Man-(1-&gt;3)-[alpha-D-Man-(1-&gt;2)-alpha-D-Man-(1-&gt;6)]-alpha-D-Man-(1-&gt;6)]-beta-D-Man-(1-&gt;4)-beta-D-GlcNAc-(1-&gt;4)-beta-D-GlcNAc)-L-asparaginyl-[protein] (N-glucan mannose isomer 8A1,2,3B1,3) + 3 H2O = N(4)-(alpha-D-Man-(1-&gt;3)-[alpha-D-Man-(1-&gt;3)-[alpha-D-Man-(1-&gt;6)]-alpha-D-Man-(1-&gt;6)]-beta-D-Man-(1-&gt;4)-beta-D-GlcNAc-(1-&gt;4)-beta-D-GlcNAc)-L-asparaginyl-[protein] (N-glucan mannose isomer 5A1,2) + 3 beta-D-mannose</text>
        <dbReference type="Rhea" id="RHEA:56028"/>
        <dbReference type="Rhea" id="RHEA-COMP:14358"/>
        <dbReference type="Rhea" id="RHEA-COMP:14367"/>
        <dbReference type="ChEBI" id="CHEBI:15377"/>
        <dbReference type="ChEBI" id="CHEBI:28563"/>
        <dbReference type="ChEBI" id="CHEBI:59087"/>
        <dbReference type="ChEBI" id="CHEBI:60628"/>
        <dbReference type="EC" id="3.2.1.113"/>
    </reaction>
</comment>
<dbReference type="Pfam" id="PF01532">
    <property type="entry name" value="Glyco_hydro_47"/>
    <property type="match status" value="1"/>
</dbReference>
<feature type="signal peptide" evidence="15">
    <location>
        <begin position="1"/>
        <end position="18"/>
    </location>
</feature>
<evidence type="ECO:0000256" key="2">
    <source>
        <dbReference type="ARBA" id="ARBA00004922"/>
    </source>
</evidence>
<evidence type="ECO:0000256" key="11">
    <source>
        <dbReference type="PIRSR" id="PIRSR601382-1"/>
    </source>
</evidence>
<name>M5FS55_DACPD</name>
<feature type="active site" description="Proton donor" evidence="11">
    <location>
        <position position="119"/>
    </location>
</feature>
<evidence type="ECO:0000256" key="7">
    <source>
        <dbReference type="ARBA" id="ARBA00023180"/>
    </source>
</evidence>
<evidence type="ECO:0000256" key="12">
    <source>
        <dbReference type="PIRSR" id="PIRSR601382-2"/>
    </source>
</evidence>
<comment type="similarity">
    <text evidence="3 14">Belongs to the glycosyl hydrolase 47 family.</text>
</comment>
<evidence type="ECO:0000256" key="4">
    <source>
        <dbReference type="ARBA" id="ARBA00022729"/>
    </source>
</evidence>
<dbReference type="InterPro" id="IPR036026">
    <property type="entry name" value="Seven-hairpin_glycosidases"/>
</dbReference>
<evidence type="ECO:0000256" key="1">
    <source>
        <dbReference type="ARBA" id="ARBA00001913"/>
    </source>
</evidence>
<keyword evidence="12" id="KW-0106">Calcium</keyword>
<evidence type="ECO:0000256" key="8">
    <source>
        <dbReference type="ARBA" id="ARBA00023295"/>
    </source>
</evidence>
<keyword evidence="7" id="KW-0325">Glycoprotein</keyword>
<dbReference type="Gene3D" id="1.50.10.10">
    <property type="match status" value="1"/>
</dbReference>
<dbReference type="Proteomes" id="UP000030653">
    <property type="component" value="Unassembled WGS sequence"/>
</dbReference>
<dbReference type="AlphaFoldDB" id="M5FS55"/>
<dbReference type="EMBL" id="JH795875">
    <property type="protein sequence ID" value="EJT97969.1"/>
    <property type="molecule type" value="Genomic_DNA"/>
</dbReference>
<evidence type="ECO:0000313" key="16">
    <source>
        <dbReference type="EMBL" id="EJT97969.1"/>
    </source>
</evidence>
<keyword evidence="8 14" id="KW-0326">Glycosidase</keyword>
<evidence type="ECO:0000256" key="14">
    <source>
        <dbReference type="RuleBase" id="RU361193"/>
    </source>
</evidence>
<keyword evidence="17" id="KW-1185">Reference proteome</keyword>
<evidence type="ECO:0000256" key="9">
    <source>
        <dbReference type="ARBA" id="ARBA00047669"/>
    </source>
</evidence>
<keyword evidence="5 14" id="KW-0378">Hydrolase</keyword>
<dbReference type="PANTHER" id="PTHR11742">
    <property type="entry name" value="MANNOSYL-OLIGOSACCHARIDE ALPHA-1,2-MANNOSIDASE-RELATED"/>
    <property type="match status" value="1"/>
</dbReference>